<evidence type="ECO:0000313" key="2">
    <source>
        <dbReference type="Proteomes" id="UP000534286"/>
    </source>
</evidence>
<accession>A0A7W7S441</accession>
<proteinExistence type="predicted"/>
<organism evidence="1 2">
    <name type="scientific">Streptosporangium album</name>
    <dbReference type="NCBI Taxonomy" id="47479"/>
    <lineage>
        <taxon>Bacteria</taxon>
        <taxon>Bacillati</taxon>
        <taxon>Actinomycetota</taxon>
        <taxon>Actinomycetes</taxon>
        <taxon>Streptosporangiales</taxon>
        <taxon>Streptosporangiaceae</taxon>
        <taxon>Streptosporangium</taxon>
    </lineage>
</organism>
<evidence type="ECO:0000313" key="1">
    <source>
        <dbReference type="EMBL" id="MBB4943307.1"/>
    </source>
</evidence>
<gene>
    <name evidence="1" type="ORF">FHR32_007707</name>
</gene>
<dbReference type="Proteomes" id="UP000534286">
    <property type="component" value="Unassembled WGS sequence"/>
</dbReference>
<dbReference type="AlphaFoldDB" id="A0A7W7S441"/>
<dbReference type="EMBL" id="JACHJU010000005">
    <property type="protein sequence ID" value="MBB4943307.1"/>
    <property type="molecule type" value="Genomic_DNA"/>
</dbReference>
<keyword evidence="2" id="KW-1185">Reference proteome</keyword>
<name>A0A7W7S441_9ACTN</name>
<comment type="caution">
    <text evidence="1">The sequence shown here is derived from an EMBL/GenBank/DDBJ whole genome shotgun (WGS) entry which is preliminary data.</text>
</comment>
<protein>
    <submittedName>
        <fullName evidence="1">Uncharacterized protein</fullName>
    </submittedName>
</protein>
<reference evidence="1 2" key="1">
    <citation type="submission" date="2020-08" db="EMBL/GenBank/DDBJ databases">
        <title>Sequencing the genomes of 1000 actinobacteria strains.</title>
        <authorList>
            <person name="Klenk H.-P."/>
        </authorList>
    </citation>
    <scope>NUCLEOTIDE SEQUENCE [LARGE SCALE GENOMIC DNA]</scope>
    <source>
        <strain evidence="1 2">DSM 43023</strain>
    </source>
</reference>
<sequence length="32" mass="3613">MSSLHSPAPWDVRRLPRAEGKNFLVTGVFSRT</sequence>